<dbReference type="Proteomes" id="UP000636956">
    <property type="component" value="Unassembled WGS sequence"/>
</dbReference>
<feature type="transmembrane region" description="Helical" evidence="1">
    <location>
        <begin position="6"/>
        <end position="25"/>
    </location>
</feature>
<comment type="caution">
    <text evidence="2">The sequence shown here is derived from an EMBL/GenBank/DDBJ whole genome shotgun (WGS) entry which is preliminary data.</text>
</comment>
<keyword evidence="1" id="KW-0812">Transmembrane</keyword>
<evidence type="ECO:0000313" key="3">
    <source>
        <dbReference type="Proteomes" id="UP000636956"/>
    </source>
</evidence>
<keyword evidence="1" id="KW-1133">Transmembrane helix</keyword>
<dbReference type="RefSeq" id="WP_188743749.1">
    <property type="nucleotide sequence ID" value="NZ_BAABFW010000017.1"/>
</dbReference>
<name>A0A917UU90_9MICO</name>
<organism evidence="2 3">
    <name type="scientific">Agromyces bauzanensis</name>
    <dbReference type="NCBI Taxonomy" id="1308924"/>
    <lineage>
        <taxon>Bacteria</taxon>
        <taxon>Bacillati</taxon>
        <taxon>Actinomycetota</taxon>
        <taxon>Actinomycetes</taxon>
        <taxon>Micrococcales</taxon>
        <taxon>Microbacteriaceae</taxon>
        <taxon>Agromyces</taxon>
    </lineage>
</organism>
<reference evidence="2" key="2">
    <citation type="submission" date="2020-09" db="EMBL/GenBank/DDBJ databases">
        <authorList>
            <person name="Sun Q."/>
            <person name="Zhou Y."/>
        </authorList>
    </citation>
    <scope>NUCLEOTIDE SEQUENCE</scope>
    <source>
        <strain evidence="2">CGMCC 1.8984</strain>
    </source>
</reference>
<protein>
    <submittedName>
        <fullName evidence="2">Uncharacterized protein</fullName>
    </submittedName>
</protein>
<dbReference type="EMBL" id="BMMD01000014">
    <property type="protein sequence ID" value="GGJ85536.1"/>
    <property type="molecule type" value="Genomic_DNA"/>
</dbReference>
<evidence type="ECO:0000256" key="1">
    <source>
        <dbReference type="SAM" id="Phobius"/>
    </source>
</evidence>
<keyword evidence="3" id="KW-1185">Reference proteome</keyword>
<proteinExistence type="predicted"/>
<keyword evidence="1" id="KW-0472">Membrane</keyword>
<dbReference type="AlphaFoldDB" id="A0A917UU90"/>
<accession>A0A917UU90</accession>
<gene>
    <name evidence="2" type="ORF">GCM10011372_24800</name>
</gene>
<evidence type="ECO:0000313" key="2">
    <source>
        <dbReference type="EMBL" id="GGJ85536.1"/>
    </source>
</evidence>
<sequence length="73" mass="7616">MIQSTAAAVGGVVPLAAYLIAWSLARNIAWRAYRRALWWVTAPAIIGAVASDAGVVPTESVTTTADRAAPPRP</sequence>
<reference evidence="2" key="1">
    <citation type="journal article" date="2014" name="Int. J. Syst. Evol. Microbiol.">
        <title>Complete genome sequence of Corynebacterium casei LMG S-19264T (=DSM 44701T), isolated from a smear-ripened cheese.</title>
        <authorList>
            <consortium name="US DOE Joint Genome Institute (JGI-PGF)"/>
            <person name="Walter F."/>
            <person name="Albersmeier A."/>
            <person name="Kalinowski J."/>
            <person name="Ruckert C."/>
        </authorList>
    </citation>
    <scope>NUCLEOTIDE SEQUENCE</scope>
    <source>
        <strain evidence="2">CGMCC 1.8984</strain>
    </source>
</reference>